<dbReference type="EMBL" id="FNHB01000002">
    <property type="protein sequence ID" value="SDM14050.1"/>
    <property type="molecule type" value="Genomic_DNA"/>
</dbReference>
<evidence type="ECO:0000313" key="7">
    <source>
        <dbReference type="EMBL" id="SDM14050.1"/>
    </source>
</evidence>
<evidence type="ECO:0000256" key="1">
    <source>
        <dbReference type="ARBA" id="ARBA00000086"/>
    </source>
</evidence>
<dbReference type="EC" id="3.2.2.21" evidence="3"/>
<dbReference type="PANTHER" id="PTHR43003">
    <property type="entry name" value="DNA-3-METHYLADENINE GLYCOSYLASE"/>
    <property type="match status" value="1"/>
</dbReference>
<dbReference type="InterPro" id="IPR011257">
    <property type="entry name" value="DNA_glycosylase"/>
</dbReference>
<dbReference type="Gene3D" id="1.10.1670.40">
    <property type="match status" value="1"/>
</dbReference>
<dbReference type="GO" id="GO:0006307">
    <property type="term" value="P:DNA alkylation repair"/>
    <property type="evidence" value="ECO:0007669"/>
    <property type="project" value="TreeGrafter"/>
</dbReference>
<comment type="similarity">
    <text evidence="2">Belongs to the alkylbase DNA glycosidase AlkA family.</text>
</comment>
<keyword evidence="4" id="KW-0227">DNA damage</keyword>
<dbReference type="STRING" id="146817.SAMN04488502_102286"/>
<dbReference type="FunFam" id="1.10.340.30:FF:000004">
    <property type="entry name" value="DNA-3-methyladenine glycosylase II"/>
    <property type="match status" value="1"/>
</dbReference>
<evidence type="ECO:0000313" key="8">
    <source>
        <dbReference type="Proteomes" id="UP000214880"/>
    </source>
</evidence>
<dbReference type="SUPFAM" id="SSF48150">
    <property type="entry name" value="DNA-glycosylase"/>
    <property type="match status" value="1"/>
</dbReference>
<keyword evidence="8" id="KW-1185">Reference proteome</keyword>
<evidence type="ECO:0000259" key="6">
    <source>
        <dbReference type="SMART" id="SM00478"/>
    </source>
</evidence>
<evidence type="ECO:0000256" key="2">
    <source>
        <dbReference type="ARBA" id="ARBA00010817"/>
    </source>
</evidence>
<name>A0A1G9QT89_9FIRM</name>
<dbReference type="CDD" id="cd00056">
    <property type="entry name" value="ENDO3c"/>
    <property type="match status" value="1"/>
</dbReference>
<dbReference type="Gene3D" id="1.10.340.30">
    <property type="entry name" value="Hypothetical protein, domain 2"/>
    <property type="match status" value="1"/>
</dbReference>
<dbReference type="GO" id="GO:0043916">
    <property type="term" value="F:DNA-7-methylguanine glycosylase activity"/>
    <property type="evidence" value="ECO:0007669"/>
    <property type="project" value="TreeGrafter"/>
</dbReference>
<dbReference type="GO" id="GO:0005737">
    <property type="term" value="C:cytoplasm"/>
    <property type="evidence" value="ECO:0007669"/>
    <property type="project" value="TreeGrafter"/>
</dbReference>
<dbReference type="SMART" id="SM00478">
    <property type="entry name" value="ENDO3c"/>
    <property type="match status" value="1"/>
</dbReference>
<gene>
    <name evidence="7" type="ORF">SAMN04488502_102286</name>
</gene>
<dbReference type="GO" id="GO:0032131">
    <property type="term" value="F:alkylated DNA binding"/>
    <property type="evidence" value="ECO:0007669"/>
    <property type="project" value="TreeGrafter"/>
</dbReference>
<evidence type="ECO:0000256" key="3">
    <source>
        <dbReference type="ARBA" id="ARBA00012000"/>
    </source>
</evidence>
<evidence type="ECO:0000256" key="5">
    <source>
        <dbReference type="ARBA" id="ARBA00023204"/>
    </source>
</evidence>
<dbReference type="GO" id="GO:0006285">
    <property type="term" value="P:base-excision repair, AP site formation"/>
    <property type="evidence" value="ECO:0007669"/>
    <property type="project" value="TreeGrafter"/>
</dbReference>
<accession>A0A1G9QT89</accession>
<dbReference type="PANTHER" id="PTHR43003:SF5">
    <property type="entry name" value="DNA-3-METHYLADENINE GLYCOSYLASE"/>
    <property type="match status" value="1"/>
</dbReference>
<dbReference type="Pfam" id="PF00730">
    <property type="entry name" value="HhH-GPD"/>
    <property type="match status" value="1"/>
</dbReference>
<dbReference type="OrthoDB" id="9785929at2"/>
<evidence type="ECO:0000256" key="4">
    <source>
        <dbReference type="ARBA" id="ARBA00022763"/>
    </source>
</evidence>
<comment type="catalytic activity">
    <reaction evidence="1">
        <text>Hydrolysis of alkylated DNA, releasing 3-methyladenine, 3-methylguanine, 7-methylguanine and 7-methyladenine.</text>
        <dbReference type="EC" id="3.2.2.21"/>
    </reaction>
</comment>
<dbReference type="GO" id="GO:0032993">
    <property type="term" value="C:protein-DNA complex"/>
    <property type="evidence" value="ECO:0007669"/>
    <property type="project" value="TreeGrafter"/>
</dbReference>
<dbReference type="GO" id="GO:0008725">
    <property type="term" value="F:DNA-3-methyladenine glycosylase activity"/>
    <property type="evidence" value="ECO:0007669"/>
    <property type="project" value="TreeGrafter"/>
</dbReference>
<feature type="domain" description="HhH-GPD" evidence="6">
    <location>
        <begin position="48"/>
        <end position="199"/>
    </location>
</feature>
<keyword evidence="5" id="KW-0234">DNA repair</keyword>
<dbReference type="Proteomes" id="UP000214880">
    <property type="component" value="Unassembled WGS sequence"/>
</dbReference>
<protein>
    <recommendedName>
        <fullName evidence="3">DNA-3-methyladenine glycosylase II</fullName>
        <ecNumber evidence="3">3.2.2.21</ecNumber>
    </recommendedName>
</protein>
<dbReference type="InterPro" id="IPR051912">
    <property type="entry name" value="Alkylbase_DNA_Glycosylase/TA"/>
</dbReference>
<dbReference type="AlphaFoldDB" id="A0A1G9QT89"/>
<sequence>MAFFNYGQTELDYLKQQDKKLGQVIDRIGLVERAVIPDLFAALVNSIVGQQISMKAADTIWLRMQERFTEITPENLVVKTAEEVQQCGITMKKALYIKNIAQAVDSGAFNIAGLAKLPDEEVCRRLSALPGVGRWTAEMLMTFCLQRKDVVSWGDLAIRRGMMLLYRHRKLDRAKFEKYRRRYSPFGTIASFYLWEIAADSNLKK</sequence>
<organism evidence="7 8">
    <name type="scientific">Dendrosporobacter quercicolus</name>
    <dbReference type="NCBI Taxonomy" id="146817"/>
    <lineage>
        <taxon>Bacteria</taxon>
        <taxon>Bacillati</taxon>
        <taxon>Bacillota</taxon>
        <taxon>Negativicutes</taxon>
        <taxon>Selenomonadales</taxon>
        <taxon>Sporomusaceae</taxon>
        <taxon>Dendrosporobacter</taxon>
    </lineage>
</organism>
<reference evidence="7 8" key="1">
    <citation type="submission" date="2016-10" db="EMBL/GenBank/DDBJ databases">
        <authorList>
            <person name="de Groot N.N."/>
        </authorList>
    </citation>
    <scope>NUCLEOTIDE SEQUENCE [LARGE SCALE GENOMIC DNA]</scope>
    <source>
        <strain evidence="7 8">DSM 1736</strain>
    </source>
</reference>
<proteinExistence type="inferred from homology"/>
<dbReference type="InterPro" id="IPR003265">
    <property type="entry name" value="HhH-GPD_domain"/>
</dbReference>